<gene>
    <name evidence="1" type="ordered locus">BMQ_pBM70074</name>
</gene>
<sequence length="57" mass="6482">MDLSQHTGHVSQREKFNSTVNEVAFFIKSFLSGVTPFLAQLNILSLSTFYKAHEIDH</sequence>
<dbReference type="HOGENOM" id="CLU_2987072_0_0_9"/>
<name>D5E491_PRIM1</name>
<evidence type="ECO:0000313" key="2">
    <source>
        <dbReference type="Proteomes" id="UP000000935"/>
    </source>
</evidence>
<accession>D5E491</accession>
<reference evidence="1 2" key="1">
    <citation type="journal article" date="2011" name="J. Bacteriol.">
        <title>Genome sequences of the biotechnologically important Bacillus megaterium strains QM B1551 and DSM319.</title>
        <authorList>
            <person name="Eppinger M."/>
            <person name="Bunk B."/>
            <person name="Johns M.A."/>
            <person name="Edirisinghe J.N."/>
            <person name="Kutumbaka K.K."/>
            <person name="Koenig S.S."/>
            <person name="Huot Creasy H."/>
            <person name="Rosovitz M.J."/>
            <person name="Riley D.R."/>
            <person name="Daugherty S."/>
            <person name="Martin M."/>
            <person name="Elbourne L.D."/>
            <person name="Paulsen I."/>
            <person name="Biedendieck R."/>
            <person name="Braun C."/>
            <person name="Grayburn S."/>
            <person name="Dhingra S."/>
            <person name="Lukyanchuk V."/>
            <person name="Ball B."/>
            <person name="Ul-Qamar R."/>
            <person name="Seibel J."/>
            <person name="Bremer E."/>
            <person name="Jahn D."/>
            <person name="Ravel J."/>
            <person name="Vary P.S."/>
        </authorList>
    </citation>
    <scope>NUCLEOTIDE SEQUENCE [LARGE SCALE GENOMIC DNA]</scope>
    <source>
        <strain evidence="2">ATCC 12872 / QMB1551</strain>
        <plasmid evidence="1">pBM700</plasmid>
    </source>
</reference>
<organism evidence="1 2">
    <name type="scientific">Priestia megaterium (strain ATCC 12872 / QMB1551)</name>
    <name type="common">Bacillus megaterium</name>
    <dbReference type="NCBI Taxonomy" id="545693"/>
    <lineage>
        <taxon>Bacteria</taxon>
        <taxon>Bacillati</taxon>
        <taxon>Bacillota</taxon>
        <taxon>Bacilli</taxon>
        <taxon>Bacillales</taxon>
        <taxon>Bacillaceae</taxon>
        <taxon>Priestia</taxon>
    </lineage>
</organism>
<geneLocation type="plasmid" evidence="1 2">
    <name>pBM700</name>
</geneLocation>
<protein>
    <submittedName>
        <fullName evidence="1">Uncharacterized protein</fullName>
    </submittedName>
</protein>
<dbReference type="AlphaFoldDB" id="D5E491"/>
<dbReference type="Proteomes" id="UP000000935">
    <property type="component" value="Plasmid pBM700"/>
</dbReference>
<dbReference type="KEGG" id="bmq:BMQ_pBM70074"/>
<keyword evidence="1" id="KW-0614">Plasmid</keyword>
<dbReference type="EMBL" id="CP001990">
    <property type="protein sequence ID" value="ADE72616.1"/>
    <property type="molecule type" value="Genomic_DNA"/>
</dbReference>
<evidence type="ECO:0000313" key="1">
    <source>
        <dbReference type="EMBL" id="ADE72616.1"/>
    </source>
</evidence>
<proteinExistence type="predicted"/>
<keyword evidence="2" id="KW-1185">Reference proteome</keyword>